<dbReference type="OMA" id="PILMCPG"/>
<dbReference type="EMBL" id="KK583199">
    <property type="protein sequence ID" value="KDO30965.1"/>
    <property type="molecule type" value="Genomic_DNA"/>
</dbReference>
<feature type="domain" description="Fibronectin type-III" evidence="2">
    <location>
        <begin position="6031"/>
        <end position="6129"/>
    </location>
</feature>
<dbReference type="InterPro" id="IPR013783">
    <property type="entry name" value="Ig-like_fold"/>
</dbReference>
<dbReference type="SMART" id="SM00060">
    <property type="entry name" value="FN3"/>
    <property type="match status" value="14"/>
</dbReference>
<name>A0A067CNY2_SAPPC</name>
<dbReference type="InterPro" id="IPR039269">
    <property type="entry name" value="ANKFN1"/>
</dbReference>
<feature type="domain" description="PA14" evidence="3">
    <location>
        <begin position="5318"/>
        <end position="5457"/>
    </location>
</feature>
<sequence>MLVPSSPTSVQLVVQSEETVLVAFQPPATDGGSGISAYAVDWDPNPGVQEVQTITTSTFTGPNQVETITTSAQDIDAVQVVTTTATPVQEVQVITTSAAPGQTLGGGFTLQLDTTSSGGSIQLSGVIGYTAGETGDRSCVKEILGAMANIGATGITGVTRSVADAQGGYSWSVTFAAAMGNVPQLSVASSALIGAGADVKVTTPTQGNVIADGYFTLTFGGSTTANIAYNAAAAAVQTALQALPTVDTVSVTRSGPDNQQGYAWSITFLSNMNAGDLPTMTTASRFSAIGAVSSVATTVRGNQLGGTFKLLYNGSPTAALPAAATVTEMQTALQALGTGSLDVTRSGPDYQGGYTWTVSFLSLAGALSAFTAQATDLTETRSDGLSSKAIDIAITREGTVQTIQSLASSTTGSNVATSTMFRLQFVYNGATTTTGPIPANPMGDGTCLPTHTEVQQITTSTIDTTAAGGDNVVSSLTSFQLAFTSNAGATLLSNPIFANANTGDCAVGATSITSELQRLTGAPIVVSSVAQLATQACQWQVTFTNMPGNLAPLAVVVNGQAPLSSATLGDDTVAVTTIRDGTIQIIQTELQKLANIGSVTVTATAGAKQTCTWQITFNTNAGNLPLLNVGTSGVYAATATAGTDTLTVASVQLGTSSILGGSFSLQFKGQSTGYLPYDIDAPGMKNALELLSTIHGVNVVRSNMDPNKGYTWTISFLYDLGNLPMITSDFASLTGTVPTVTVAQAVQGVAPPFNSKTLRMPPQSPQNVSVTIIDQETLQMTLYPPLSDGGVPIDAYQVDWDTAQIVDEVQAITLNVPVVNAVQTITTSATVVNEVQLVRLASTYTGPAAVEVQRVNCDASGGSFTLTFMGLTTAPIAASETSTANIKATLQELTTVTLVSVAFLGGQTTACAPCPITGCTGGFTVTFTTVQNAAGDLPPMTGNTFALTGNRRIDVLEVTQGQAMPGGSFKLLYLRGMQSTTVQLPATATAAAVQSALQALDSAITITVTDGSAALPAGSTARGELLWRVTFQGSGSVPALQWADKMLTGNGASIVVYTNGATIGSVPQSVSGNQLGGTFTLGFMGHVTAPIPFDASDTTLQASVTALPNIGSVRVVRTGPTLQNGYMWSVTFTSNPGSFPYGAGAMPLFVARTTGLTGAGVQAVVATGTVGSTPVSGTFNLCYLGLCTINMSPYVTALELQTALQNVASIGRVAVTRTQTPNGFTWLVSFNGCRLLPDLITSVCNTGNLVPLVPQFAGTLFGGVANNAAVTVAEVVAGRGPASSRVSTNLSGGPPYQMLLSGLTTGTPYYTRVSFRNSVSQGYRAYPTPPQVTPQSTQPGAPEPVQLVSSTATTMTVQWALPTMNGGSPVTGYELWLSDWQGSNRRVYDGRNSLTKQYTLSTVTDNLIESGHQYTLIVRAITYCQPTDATVACYGPFSPPASYTVRSPVVPIAPEAPTLDSRTSINTAAANDGIIYINWRPPTDNGGSPITDYQVYMDAGNNNFVLQTLQNTFPYGYSMFVPALTEGNTYRFAVRAVNAIGTSAMSPALTVVMANTPMAPAAPVVLDVASSYISLSWSPPTQCTSNPTSCNGSPLTGYLLWQFSGVNSALLSSPTPVVSEIQQIAITVPTPATEVQSFTITGATGSFMLYINSKYTAPMPYNAGNAALQSEIQGTGIGSVVVTQATVTGGITWTVSYTGVSGPVTLLALNPNQLVNANANTPYAYSVTRVTRGTTVAGGDFTVRFNGYATPHLPYNIDAAEMTRHLQNLPSISHVNVALTTGANGARAWTVTFLTELGNLPPMTVTTGRLTGGATSAVVTTLQDGTPGQIIYDGSQAPSNTSFVARNLQMDTSYAFQVLALNAAGKSIASPSTASIEARGGASALTTTAMGSALSHGIAGVVYEVQTVTTASLAAGTFTLTLGTQTPTGNIGVATTAYALAQLLTVPSVGLGTVHVTKQSLVGSADVVWFITFRSLLGNVPSLVSSNPQAVVAEYIRGVANQFAILPRKASGQIVTDIDAASGFAGADTFFTELWSSPSSVLDGTHSWVNDGGVATYNPSILEVQSITITATTGLFSVALDTSSARLGGVAATSTVILNAATLAAATDVNAAFAFKGCVEGLANVATVVVSRVTNSAASWTYTVTFVANLGPLPLLHLSSTDAAFTGAQGAAMVFTEVTQGRTEVQTITASGDVAFVSEVQSLTTWLDATGAVTTIGGTFNVAFMGSPSVQISVSASAAAMTTALQSLTNLGTVTVTTASADANGSSGLITWFITFTGLVGNVQALQVTSMALTGTSATVYVNEVVRGTSPLTGSFVVNFGGATTPNIPYAASASVMKTALEAMPTIHEVDVQVANVGTGFRWTISFTKNLGSLPLLQAFPIQYQIQRVQTLGGVPTPLHGNFTLTFNGQTTTLIPFDATAAALRAALQALPSVGLVDVTRSNLLTPGGQYSWDVTFRTELGENSLLVADTSPLLGSFASVSVLKMQAGSKQALTGNNPKLLVEKKTAGRPSYTGMYKPATPSTYSLAVLQLLRGGWQAWYYDNYWLQDVPVAVQIDRNVQFAWGQAPITPFGQDYVSVRWWGKLLPPHTDMYLFSLQASHGVRLWLNHSLVLDTWATESTPTSATVPFTLSANVYCDIRLEYHKATGSAYINLQWSSTYLPLQVIDTSMLYYPSHILGSPYSVDILPGATDYPYTMATGPGLSATSAGAIASFVIQAKDQLGNNKTVGGDVFDVALIGASSTLAPTAPPSYLGSGQYQVQYKALLSGSYQLSITIGGTDIYCGLGHANKCSPFTVVVAPGKTVPYTSTATGFSPPRMDSLSEMVAGQASNFSIQAKDTYGNFQSLGGDAFETKAILVADTTVRYRSSVLSYLSGGKYSVQMSIPRAGTYTLQTFFQGSPILMCPGGTCNAIGIPSSLVVVHNVLHPPSSYARDVGTNGLSLATSAIPTGFSIHAMDAFGNLRVGATTAHSGSTGDGVSDAFLVTMTPTDPTAPDAETIVTSSAVQRITASSTQAGSFKLTYGSFTTSLCTGCATTLTGTTLTVTTNLVGLLSVDTLITVGSCVLTTTAVAAGSITVAGNHGCAALTGATSSIFVALGTPRLTALLPSTISAIGMKTALELLSPGNKVSVTLTTDGSGHNVWSITFLSALASWSTAKLAVQYPAAPNSLYQQPLVVSTLASAGVYPVSYTMTVAGVYSMSILADGVPIMGSPFELTVSNAVVDGTSSVAAGGNWYARPLPSSATSIVAIETLPSVAGTPFTFQIQAKDARRQEVQAIRLQAVVVANVPAVQQVSVTTTPFTLSFRGSPTVSVAAGTSWSALASSLGDLATIGIGGVTITSADGASVANGQAFQVTFTNVPGPVPYLVPGAGAIVSELTQGVTSTRAEIQTLTCTAANLGTAGDFTVGFGAATTTVSASSTLTAFQTALSTLVGSMITVTSESSSVTTVCATAANRVFIQFTEAVGYQPALTYAPVGGATMTITSEKDTGEGVSNGVRGILPVWGTYTLSIAGEVTPPLAFNAGASIVQSALNALQSLDGVVVSMDALDVSLEGGNMMQQILYVWSVTFTANVGNVPLLQADSSNLVVSDAGQLKPFVDVIQVVAGTSGNNRAGLSDLGAIAISATQTYVDPGIQEVQSLQCTGTASFSLTFGGTTITVGASTSLAVFNTQLNALVTGGVLLTPMSPTSTVCHPYNGREIRVTFLVPQPNALLVWGNSNNMISIQRQRAGVASTTTAITIGNHAQQTLTCTGVTTSFDLVYGSSTVTVPTSTTPAGLASLLNAMPDIVALGGVTVTGSQATVCVATSPAPIGITFNAIGLASVLQVVNVRSGVSKVVVVETVRGLTSLVGVANGLYTATFFPTRKGIYALSVSIGGGTSLSPAKIQVVTGHANGPYCTHNARAAATQGIREAIVVQSRDAYLNTLEWSVPLSTQSYVASLIGASATIPVAVVEPVPNTDGTYQLSYVPQVAGNYVLSILYRQRGGLGATYFRDSRFLQAQLNPCPMTRLSNTDLSPCDMTRLDATIDFMWGETQPLGTSSPSFPGKTLALSGSASSRPNNGHLHDQRLCARQRDPTSPASGNYTTTVLLTKGTFSSVQIMYSAGATSQLTVAWASSTQSLAVIPSSAWAYQRHIDASPLNVVVYPGAINTSMSSASYAANSIVKALAPVTFDIATFDSAGNPRLNTGNDNLQVSLVGASGWAGVGRVNEVATNIPVQLTPSLLCPACVTALAADVITVNEDVLAQLLPGMGFRVIGANPGTATPALTTDCFFTVQSTTAFSLGSSTVTVAPSHGCSTFATSAFGLSSLVPETWRYLGTASVQHGAMALTATSADFRNVQSPLQRGDTIVVGREIHTVDTIFGTFGATTVPLAEAYNGLDGQLVPVYKAGARTGKYRVSFVPLVKGNYTLDAYVPPVSEVQTVTTASTSLLGGTFALTFSGLASGVLTNATTTPISYNADAAALTTALESCSNIPVGSVTVSPVVCISGNAALGCTWTITFSRSPTEGQLQLLTPVFASTLTGNAASVAVARLRVGVPIQRINGFPTTLVVQPGPTNPAVTTAFGSGLVQGTAGVPSTFSIQAKDTHGNNKEDLDPLENFQVDVYPAGVTYADSAHVSGTVVYAGSGLYNVTYTPLMSGTSTLAVAMSVLPEVQTLAISFPTAINRGGSYTLSSASATTISLAWDATGAQIQVALTAILDANVSVTTTPSNNGFLHTITFTEFVGDQVQLLVASDLHTGTATMATLQHGTMAHIKTSTNMGQPVANEVQVVRVDGGTGVVTGGAFALTWNGLTTPALAYNAPASAMQTALNGLLVDASVRVVVTSSIVSPQGTEWLVTFMATLPGAAQTMYWSSARYATQQYLVSTRMLGDMASLTATVTTPLTGGTPASVGVYAAALASPNGNIPVQGTSPFAPRIVSGVLVAAQTTATSSAVPFWPGTLNTAGLNGLVTGAFSTPSTFRIQPRDVYGNLITHHNPMREVQIVETMIANGDGLGALEGTFTLTYKGATTTALSWKAGIATVQAALNALPTIGLVDVGTTCATTFLRTVSATHLSQTITTSVSLVGTVSVGDWVRLRSVSGPVYTVAQVTATSVLLSSPYSGPTSETTDLYVHSLMGYAYVVTFDSNLGDVPAIAADSSALSTSNGVGTASIVVTACTANYTQQLQTTATSPIGGTFFISFHGARTPDLPFSISSTALTSALQQLPDIYAVKVSSPVSGANNGFTWIITLLAIDGNLDLLYAEGHLLTGARVSVLVTPTCPSSVQGATASQYGQLGEYFVPRLRGGATVTGYATYASPGQYLATYTTPRTGTYKLDVVHAYPNGLVGSYYNNRWLLGDPVLERIDADVNFYWDTFITPTGQDYVSVRWTGYLQPAFSEPYTFSVQVDDGARLWVNHVLVLDAYDIDVSAMTTYISNATALVAGRLYDIVLEYRENTGAAACILSWSSPSQDWSVVPSERLFYPDAHIKESPFAVAPYGILPTPPLSPMLSIAGAQSLLVTFSPPANDGGAVVDQYRVEWWPPSPTGVLAQQTLKLAAAVTGGSFTLGNGVQTTGPLAWNALYSDVAAALEALPGVGQVAVSYTKVTGQASTYTITFMTQFGAVAPLVVDGTLLLGSTAAAICAGASTTATGNPAGVLTCAISDSVVGTMPVPLSSTDVSLVVSPFAPYTFTITGLVQVAAVTAPAFPGDGGATGGFNVRVSAHTSAGYGLPSVVTTLKPMAVPSAPTSVVLNLVAGSSSSLRVFWRPPATINGAIVTSYLVEWDVAANFSVQNASFTQTPASFLAEYPSSTMFKHTISSLTPGTLYYVRVRAINIMGSSVPVGAPLSAIPMTKADAIPIAGGVTLSAVMADGFHSVQDACSTLQLAWLPSSNTKGSEVTKYLLEWYQAASPGIPEVQIISIFDTNSVAVTGSFQITYDQQTTDFLPISASAAAMAASLSSLNNLRSIQVVRSPSTSGGYAWTITFLTEYPRGKVLSIPLTHDLQSPDLVIDIGANLEPARVGATSINVDVVQNSAVVTSVGIQTSASIGQGISIAGVVYLVASVQTDQVTLTVPYAGATATGLAAAIGYTTPGMPPQSLQSIEVSAAAPPPLNYLLTNLAPGTSYVAQVSVYNGQGYGDPTASTAVYPPQQAPDVPLNVRVAPVAASTLVVYWNQPASSGGNAITKYRIEWDTSPAFTGGADGGALGYDVSAVVLPGVDCLLSPCQMGIGSLVKGTPYYVRVYAYNAYGYSDNAGLPTPAATVPMSFPSPPTTIVLGGGANHSITVNFSTLHDNGGAPVTRYKVEWDCMSQEAVDATPGLATSSLLYMTRAVQSIVVSASAFNLNGQFRLSFANHVTPWLAYSVSANDLQAALQALDPIGVVAVSRSTVGNGFQWLVTFLTNRENAQRNGDIPLLLGSIDASDTHVNFAASKTAVATSLLTGTNAQLTITTSISAYNGYDQQTLVLSTNAGALQGSFTLTFNGQTTVALPVDASAAAVQNALLGLGNTGDLWVSRYAGGLGYQWIVVFLTQLGSQPVLSPSTNELSSTDPAATISFQVLTKPGALPTMSSALYGYAIVPIAQGQSVVSYSIGNVRRSASYFVRVSAWNGFQNAFGAPMYATPPVLTVASTPDAPINVVVEPTSNTSLLVSWTPPLDTGGIPISSYIVDVDTTPGAPEVQRIVLSGTSALAGTFSLSFKSYGTAALSWNSTGDMVADALNALPTVQGAIVTRAPSGVFGTTWTVTFNGTSGNLPLLVASAAGLQGADVGLTVTEVTPGSFAPFVTKTTTVVRPVREIQSVFAYAGNADLGGYFNLVFCGQTTVNIPITASSSVVAQALQGLTSISTVSVTSETVVSDATSTRPQYGTKWLVTFSASDGNVPLLLVTTTPGLVPRSLACGGSLSGTTPCVATRSVAAGGLPSSVTLPGVVDSRAYFVQLRTVTAFGTSTPFVYPFSIAPQLVPPLPVPAAIASILSDTQISVSWTAPLDASVVNYKVQWDTGVSFGMGSPTSGSTSVPAVAGQRKYVYVISGVAASSQYYVRVLATNAAGFSAPTSAVPTYANDRVTRLVVSNTNINAILATPQTFTLGFANFPTVISAAVPFNAGASQIQTALQALAPVGTVFVTRSDHSSGPTGTTLDMSGVNTAAFRVEWFITFASSSVSNVAPSALGPLVITVSAGTLANSDFTATDIIPGVYPLPMWIQPSLRRSDLPRQVMATVVSSTSLGVQWQPPQYVASVTKYLVEWDTTYQFLNCIQSGASFDTVHSTVAVVTAPTTSYQINGLTTGTTYYVRVSAYNGQLAASNKGYSGAVVAANVPIVPSIQIPYLPQSVAVYVSPVNIPSQLNVVFMEPTVNALGFLEGNGGAVITEYEVDVASNVQFNGPTRYPMSMYKADGTVQSCALTPCSYPLGAEVQTISISATSGSYRLVYDADYSTLLCAACTITITGTQIAYNGPDLRPMLGANVRFIVDKLGAACVFVVAATATPTANAVSVVAGASCSLTTGTYSMHAKPTTSCVDATADAATLEDAIMTLTNIDVVTVSSQPGTAVGTTQLRVTFIGPLVAGNVPQLLPVAYDGSGGCTALAGGNVWTSTLIDGGFLTSGAPYYVRVAATNSAGTSPAQVAAPTQCPGGCSIDGSIHPGSKPPPPASVLVFANAADRTSLRLTWAPPTTTNGAPILSYVIEYSTMAFATSDVCGGCVTALSGVTLTMNAQVTLTAGTMFELTTTASPPCLMIVNTAQIWNAGTSTGTMTVQPNHGCTGFTASSIFMSLVNAAGGGYTIVPSSSLTDPFSSLITIVPNTAYTLRMRSWSVFGIGPPAMATPTCDATLIACTASPGSNAIVSRQLPAQPTLILPMQLVSGVGNGNGFSSTSLVIAVRDSAYWHGAEAISSFLVEWDLTSTFSSPAVSSVTVIPSGPTSLSSSTAICPSCATSLQANVLTLSGGFCRSSRRRSAADSRRWQS</sequence>
<feature type="domain" description="Fibronectin type-III" evidence="2">
    <location>
        <begin position="1341"/>
        <end position="1448"/>
    </location>
</feature>
<dbReference type="SMART" id="SM00758">
    <property type="entry name" value="PA14"/>
    <property type="match status" value="2"/>
</dbReference>
<dbReference type="CDD" id="cd00063">
    <property type="entry name" value="FN3"/>
    <property type="match status" value="8"/>
</dbReference>
<gene>
    <name evidence="4" type="ORF">SPRG_04153</name>
</gene>
<dbReference type="InterPro" id="IPR001298">
    <property type="entry name" value="Filamin/ABP280_rpt"/>
</dbReference>
<dbReference type="PANTHER" id="PTHR21437">
    <property type="entry name" value="WIDE AWAKE"/>
    <property type="match status" value="1"/>
</dbReference>
<dbReference type="PROSITE" id="PS50194">
    <property type="entry name" value="FILAMIN_REPEAT"/>
    <property type="match status" value="4"/>
</dbReference>
<dbReference type="InterPro" id="IPR037524">
    <property type="entry name" value="PA14/GLEYA"/>
</dbReference>
<feature type="repeat" description="Filamin" evidence="1">
    <location>
        <begin position="3183"/>
        <end position="3217"/>
    </location>
</feature>
<organism evidence="4 5">
    <name type="scientific">Saprolegnia parasitica (strain CBS 223.65)</name>
    <dbReference type="NCBI Taxonomy" id="695850"/>
    <lineage>
        <taxon>Eukaryota</taxon>
        <taxon>Sar</taxon>
        <taxon>Stramenopiles</taxon>
        <taxon>Oomycota</taxon>
        <taxon>Saprolegniomycetes</taxon>
        <taxon>Saprolegniales</taxon>
        <taxon>Saprolegniaceae</taxon>
        <taxon>Saprolegnia</taxon>
    </lineage>
</organism>
<dbReference type="InterPro" id="IPR036116">
    <property type="entry name" value="FN3_sf"/>
</dbReference>
<dbReference type="SUPFAM" id="SSF56988">
    <property type="entry name" value="Anthrax protective antigen"/>
    <property type="match status" value="2"/>
</dbReference>
<keyword evidence="5" id="KW-1185">Reference proteome</keyword>
<feature type="repeat" description="Filamin" evidence="1">
    <location>
        <begin position="4551"/>
        <end position="4643"/>
    </location>
</feature>
<evidence type="ECO:0000313" key="5">
    <source>
        <dbReference type="Proteomes" id="UP000030745"/>
    </source>
</evidence>
<dbReference type="VEuPathDB" id="FungiDB:SPRG_04153"/>
<dbReference type="Pfam" id="PF00041">
    <property type="entry name" value="fn3"/>
    <property type="match status" value="5"/>
</dbReference>
<proteinExistence type="predicted"/>
<reference evidence="4 5" key="1">
    <citation type="journal article" date="2013" name="PLoS Genet.">
        <title>Distinctive expansion of potential virulence genes in the genome of the oomycete fish pathogen Saprolegnia parasitica.</title>
        <authorList>
            <person name="Jiang R.H."/>
            <person name="de Bruijn I."/>
            <person name="Haas B.J."/>
            <person name="Belmonte R."/>
            <person name="Lobach L."/>
            <person name="Christie J."/>
            <person name="van den Ackerveken G."/>
            <person name="Bottin A."/>
            <person name="Bulone V."/>
            <person name="Diaz-Moreno S.M."/>
            <person name="Dumas B."/>
            <person name="Fan L."/>
            <person name="Gaulin E."/>
            <person name="Govers F."/>
            <person name="Grenville-Briggs L.J."/>
            <person name="Horner N.R."/>
            <person name="Levin J.Z."/>
            <person name="Mammella M."/>
            <person name="Meijer H.J."/>
            <person name="Morris P."/>
            <person name="Nusbaum C."/>
            <person name="Oome S."/>
            <person name="Phillips A.J."/>
            <person name="van Rooyen D."/>
            <person name="Rzeszutek E."/>
            <person name="Saraiva M."/>
            <person name="Secombes C.J."/>
            <person name="Seidl M.F."/>
            <person name="Snel B."/>
            <person name="Stassen J.H."/>
            <person name="Sykes S."/>
            <person name="Tripathy S."/>
            <person name="van den Berg H."/>
            <person name="Vega-Arreguin J.C."/>
            <person name="Wawra S."/>
            <person name="Young S.K."/>
            <person name="Zeng Q."/>
            <person name="Dieguez-Uribeondo J."/>
            <person name="Russ C."/>
            <person name="Tyler B.M."/>
            <person name="van West P."/>
        </authorList>
    </citation>
    <scope>NUCLEOTIDE SEQUENCE [LARGE SCALE GENOMIC DNA]</scope>
    <source>
        <strain evidence="4 5">CBS 223.65</strain>
    </source>
</reference>
<feature type="domain" description="Fibronectin type-III" evidence="2">
    <location>
        <begin position="6611"/>
        <end position="6711"/>
    </location>
</feature>
<feature type="repeat" description="Filamin" evidence="1">
    <location>
        <begin position="3852"/>
        <end position="3886"/>
    </location>
</feature>
<dbReference type="STRING" id="695850.A0A067CNY2"/>
<dbReference type="InterPro" id="IPR014756">
    <property type="entry name" value="Ig_E-set"/>
</dbReference>
<feature type="repeat" description="Filamin" evidence="1">
    <location>
        <begin position="2688"/>
        <end position="2798"/>
    </location>
</feature>
<protein>
    <recommendedName>
        <fullName evidence="6">Titin</fullName>
    </recommendedName>
</protein>
<evidence type="ECO:0008006" key="6">
    <source>
        <dbReference type="Google" id="ProtNLM"/>
    </source>
</evidence>
<dbReference type="InterPro" id="IPR017868">
    <property type="entry name" value="Filamin/ABP280_repeat-like"/>
</dbReference>
<evidence type="ECO:0000259" key="2">
    <source>
        <dbReference type="PROSITE" id="PS50853"/>
    </source>
</evidence>
<dbReference type="SMART" id="SM00557">
    <property type="entry name" value="IG_FLMN"/>
    <property type="match status" value="2"/>
</dbReference>
<dbReference type="GeneID" id="24126619"/>
<dbReference type="PROSITE" id="PS50853">
    <property type="entry name" value="FN3"/>
    <property type="match status" value="9"/>
</dbReference>
<dbReference type="OrthoDB" id="66330at2759"/>
<feature type="domain" description="Fibronectin type-III" evidence="2">
    <location>
        <begin position="7188"/>
        <end position="7298"/>
    </location>
</feature>
<feature type="domain" description="Fibronectin type-III" evidence="2">
    <location>
        <begin position="6939"/>
        <end position="7041"/>
    </location>
</feature>
<dbReference type="Pfam" id="PF07691">
    <property type="entry name" value="PA14"/>
    <property type="match status" value="2"/>
</dbReference>
<dbReference type="Proteomes" id="UP000030745">
    <property type="component" value="Unassembled WGS sequence"/>
</dbReference>
<feature type="domain" description="Fibronectin type-III" evidence="2">
    <location>
        <begin position="6133"/>
        <end position="6247"/>
    </location>
</feature>
<dbReference type="InterPro" id="IPR011658">
    <property type="entry name" value="PA14_dom"/>
</dbReference>
<dbReference type="Pfam" id="PF00630">
    <property type="entry name" value="Filamin"/>
    <property type="match status" value="2"/>
</dbReference>
<evidence type="ECO:0000259" key="3">
    <source>
        <dbReference type="PROSITE" id="PS51820"/>
    </source>
</evidence>
<evidence type="ECO:0000313" key="4">
    <source>
        <dbReference type="EMBL" id="KDO30965.1"/>
    </source>
</evidence>
<dbReference type="KEGG" id="spar:SPRG_04153"/>
<dbReference type="SUPFAM" id="SSF81296">
    <property type="entry name" value="E set domains"/>
    <property type="match status" value="3"/>
</dbReference>
<accession>A0A067CNY2</accession>
<evidence type="ECO:0000256" key="1">
    <source>
        <dbReference type="PROSITE-ProRule" id="PRU00087"/>
    </source>
</evidence>
<dbReference type="RefSeq" id="XP_012198149.1">
    <property type="nucleotide sequence ID" value="XM_012342759.1"/>
</dbReference>
<dbReference type="InterPro" id="IPR003961">
    <property type="entry name" value="FN3_dom"/>
</dbReference>
<dbReference type="PROSITE" id="PS51820">
    <property type="entry name" value="PA14"/>
    <property type="match status" value="2"/>
</dbReference>
<dbReference type="PANTHER" id="PTHR21437:SF1">
    <property type="entry name" value="WIDE AWAKE"/>
    <property type="match status" value="1"/>
</dbReference>
<dbReference type="SUPFAM" id="SSF49265">
    <property type="entry name" value="Fibronectin type III"/>
    <property type="match status" value="9"/>
</dbReference>
<feature type="domain" description="Fibronectin type-III" evidence="2">
    <location>
        <begin position="6"/>
        <end position="99"/>
    </location>
</feature>
<feature type="domain" description="PA14" evidence="3">
    <location>
        <begin position="2532"/>
        <end position="2670"/>
    </location>
</feature>
<feature type="domain" description="Fibronectin type-III" evidence="2">
    <location>
        <begin position="5723"/>
        <end position="5834"/>
    </location>
</feature>
<feature type="domain" description="Fibronectin type-III" evidence="2">
    <location>
        <begin position="1453"/>
        <end position="1559"/>
    </location>
</feature>
<dbReference type="Gene3D" id="3.90.182.10">
    <property type="entry name" value="Toxin - Anthrax Protective Antigen,domain 1"/>
    <property type="match status" value="2"/>
</dbReference>
<dbReference type="Gene3D" id="2.60.40.10">
    <property type="entry name" value="Immunoglobulins"/>
    <property type="match status" value="14"/>
</dbReference>